<feature type="transmembrane region" description="Helical" evidence="1">
    <location>
        <begin position="104"/>
        <end position="123"/>
    </location>
</feature>
<dbReference type="RefSeq" id="WP_137338509.1">
    <property type="nucleotide sequence ID" value="NZ_BSQH01000001.1"/>
</dbReference>
<reference evidence="2 3" key="1">
    <citation type="submission" date="2019-05" db="EMBL/GenBank/DDBJ databases">
        <title>Dyadobacter AR-3-8 sp. nov., isolated from arctic soil.</title>
        <authorList>
            <person name="Chaudhary D.K."/>
        </authorList>
    </citation>
    <scope>NUCLEOTIDE SEQUENCE [LARGE SCALE GENOMIC DNA]</scope>
    <source>
        <strain evidence="2 3">AR-3-8</strain>
    </source>
</reference>
<feature type="transmembrane region" description="Helical" evidence="1">
    <location>
        <begin position="313"/>
        <end position="332"/>
    </location>
</feature>
<protein>
    <recommendedName>
        <fullName evidence="4">Glycosyltransferase RgtA/B/C/D-like domain-containing protein</fullName>
    </recommendedName>
</protein>
<comment type="caution">
    <text evidence="2">The sequence shown here is derived from an EMBL/GenBank/DDBJ whole genome shotgun (WGS) entry which is preliminary data.</text>
</comment>
<keyword evidence="1" id="KW-0812">Transmembrane</keyword>
<feature type="transmembrane region" description="Helical" evidence="1">
    <location>
        <begin position="77"/>
        <end position="97"/>
    </location>
</feature>
<organism evidence="2 3">
    <name type="scientific">Dyadobacter frigoris</name>
    <dbReference type="NCBI Taxonomy" id="2576211"/>
    <lineage>
        <taxon>Bacteria</taxon>
        <taxon>Pseudomonadati</taxon>
        <taxon>Bacteroidota</taxon>
        <taxon>Cytophagia</taxon>
        <taxon>Cytophagales</taxon>
        <taxon>Spirosomataceae</taxon>
        <taxon>Dyadobacter</taxon>
    </lineage>
</organism>
<feature type="transmembrane region" description="Helical" evidence="1">
    <location>
        <begin position="153"/>
        <end position="181"/>
    </location>
</feature>
<evidence type="ECO:0000313" key="2">
    <source>
        <dbReference type="EMBL" id="TKT94220.1"/>
    </source>
</evidence>
<evidence type="ECO:0000313" key="3">
    <source>
        <dbReference type="Proteomes" id="UP000304900"/>
    </source>
</evidence>
<keyword evidence="3" id="KW-1185">Reference proteome</keyword>
<feature type="transmembrane region" description="Helical" evidence="1">
    <location>
        <begin position="280"/>
        <end position="301"/>
    </location>
</feature>
<sequence>MIILIPLFSFGVFILAHALNIPYNDDEALLYSLNQIIAVPEDSFSALFEQQNDHRIFFSRLASLTIKLVSGKMNFRVMIICGYLNLVLLGYSFFLIYKSANIRLAFFIPVAVLLFSPIVYATHLWAITSFEYTLAITFSLYCLIFLQPSKQKIWFWSIPFAIAAAVSNLDGLSVIPVGLVWLITQKRKKESMYFALFAILYVIIFFIGFHFSAASRFPPFPQIIGIVFKAFVSYCGSILKVLSDSHGIVLSTIAGACILIVFIGINVIKFFKKKDWGDVLFPISLAEIGFLELLACGMMIALGRAGDVAGSMLAIRFQVYAVSTFILFYLFVLSVLKNEKYKRYFFLFFLLFALSLNALSYLKYPDAVAVHNDELKVDSYNFTNHTFFLYQYTENPDPGKLLYLHYEFPEYFSKEKIDSWYEGLKEGVVSPQIQFVSENLDHLPEYKKWIYPVIHFEINNLPASVPDKDVYLALYNLEKPVKIFLVAIRHGNVTWLRKILQSNSADRSFLATFPRKMPDKIYNIALCWKSKGINNSILVARNLNLDDIRKAAPID</sequence>
<accession>A0A4U6D9P1</accession>
<keyword evidence="1" id="KW-0472">Membrane</keyword>
<gene>
    <name evidence="2" type="ORF">FDK13_03130</name>
</gene>
<evidence type="ECO:0008006" key="4">
    <source>
        <dbReference type="Google" id="ProtNLM"/>
    </source>
</evidence>
<evidence type="ECO:0000256" key="1">
    <source>
        <dbReference type="SAM" id="Phobius"/>
    </source>
</evidence>
<name>A0A4U6D9P1_9BACT</name>
<dbReference type="AlphaFoldDB" id="A0A4U6D9P1"/>
<feature type="transmembrane region" description="Helical" evidence="1">
    <location>
        <begin position="344"/>
        <end position="362"/>
    </location>
</feature>
<dbReference type="OrthoDB" id="932916at2"/>
<keyword evidence="1" id="KW-1133">Transmembrane helix</keyword>
<dbReference type="EMBL" id="SZVO01000001">
    <property type="protein sequence ID" value="TKT94220.1"/>
    <property type="molecule type" value="Genomic_DNA"/>
</dbReference>
<feature type="transmembrane region" description="Helical" evidence="1">
    <location>
        <begin position="248"/>
        <end position="268"/>
    </location>
</feature>
<dbReference type="Proteomes" id="UP000304900">
    <property type="component" value="Unassembled WGS sequence"/>
</dbReference>
<proteinExistence type="predicted"/>
<feature type="transmembrane region" description="Helical" evidence="1">
    <location>
        <begin position="193"/>
        <end position="211"/>
    </location>
</feature>